<evidence type="ECO:0000256" key="3">
    <source>
        <dbReference type="ARBA" id="ARBA00022448"/>
    </source>
</evidence>
<dbReference type="EMBL" id="PJQD01000075">
    <property type="protein sequence ID" value="POY71650.1"/>
    <property type="molecule type" value="Genomic_DNA"/>
</dbReference>
<feature type="compositionally biased region" description="Low complexity" evidence="11">
    <location>
        <begin position="599"/>
        <end position="610"/>
    </location>
</feature>
<keyword evidence="15" id="KW-1185">Reference proteome</keyword>
<keyword evidence="9" id="KW-0408">Iron</keyword>
<feature type="transmembrane region" description="Helical" evidence="12">
    <location>
        <begin position="125"/>
        <end position="144"/>
    </location>
</feature>
<evidence type="ECO:0000256" key="5">
    <source>
        <dbReference type="ARBA" id="ARBA00022692"/>
    </source>
</evidence>
<dbReference type="GO" id="GO:0020037">
    <property type="term" value="F:heme binding"/>
    <property type="evidence" value="ECO:0007669"/>
    <property type="project" value="TreeGrafter"/>
</dbReference>
<dbReference type="PANTHER" id="PTHR15422:SF24">
    <property type="entry name" value="DOMON RELATED DOMAIN-CONTAINING PROTEIN"/>
    <property type="match status" value="1"/>
</dbReference>
<dbReference type="GO" id="GO:0140575">
    <property type="term" value="F:transmembrane monodehydroascorbate reductase activity"/>
    <property type="evidence" value="ECO:0007669"/>
    <property type="project" value="InterPro"/>
</dbReference>
<proteinExistence type="predicted"/>
<dbReference type="SMART" id="SM00665">
    <property type="entry name" value="B561"/>
    <property type="match status" value="1"/>
</dbReference>
<dbReference type="CDD" id="cd08760">
    <property type="entry name" value="Cyt_b561_FRRS1_like"/>
    <property type="match status" value="1"/>
</dbReference>
<evidence type="ECO:0000256" key="11">
    <source>
        <dbReference type="SAM" id="MobiDB-lite"/>
    </source>
</evidence>
<accession>A0A2S5B4E3</accession>
<dbReference type="Proteomes" id="UP000237144">
    <property type="component" value="Unassembled WGS sequence"/>
</dbReference>
<dbReference type="InterPro" id="IPR006593">
    <property type="entry name" value="Cyt_b561/ferric_Rdtase_TM"/>
</dbReference>
<feature type="transmembrane region" description="Helical" evidence="12">
    <location>
        <begin position="209"/>
        <end position="230"/>
    </location>
</feature>
<dbReference type="PROSITE" id="PS50939">
    <property type="entry name" value="CYTOCHROME_B561"/>
    <property type="match status" value="1"/>
</dbReference>
<comment type="cofactor">
    <cofactor evidence="1">
        <name>heme b</name>
        <dbReference type="ChEBI" id="CHEBI:60344"/>
    </cofactor>
</comment>
<gene>
    <name evidence="14" type="ORF">BMF94_5345</name>
</gene>
<dbReference type="GO" id="GO:0016020">
    <property type="term" value="C:membrane"/>
    <property type="evidence" value="ECO:0007669"/>
    <property type="project" value="UniProtKB-SubCell"/>
</dbReference>
<keyword evidence="3" id="KW-0813">Transport</keyword>
<feature type="compositionally biased region" description="Basic and acidic residues" evidence="11">
    <location>
        <begin position="685"/>
        <end position="694"/>
    </location>
</feature>
<keyword evidence="8 12" id="KW-1133">Transmembrane helix</keyword>
<reference evidence="14 15" key="1">
    <citation type="journal article" date="2018" name="Front. Microbiol.">
        <title>Prospects for Fungal Bioremediation of Acidic Radioactive Waste Sites: Characterization and Genome Sequence of Rhodotorula taiwanensis MD1149.</title>
        <authorList>
            <person name="Tkavc R."/>
            <person name="Matrosova V.Y."/>
            <person name="Grichenko O.E."/>
            <person name="Gostincar C."/>
            <person name="Volpe R.P."/>
            <person name="Klimenkova P."/>
            <person name="Gaidamakova E.K."/>
            <person name="Zhou C.E."/>
            <person name="Stewart B.J."/>
            <person name="Lyman M.G."/>
            <person name="Malfatti S.A."/>
            <person name="Rubinfeld B."/>
            <person name="Courtot M."/>
            <person name="Singh J."/>
            <person name="Dalgard C.L."/>
            <person name="Hamilton T."/>
            <person name="Frey K.G."/>
            <person name="Gunde-Cimerman N."/>
            <person name="Dugan L."/>
            <person name="Daly M.J."/>
        </authorList>
    </citation>
    <scope>NUCLEOTIDE SEQUENCE [LARGE SCALE GENOMIC DNA]</scope>
    <source>
        <strain evidence="14 15">MD1149</strain>
    </source>
</reference>
<feature type="region of interest" description="Disordered" evidence="11">
    <location>
        <begin position="406"/>
        <end position="436"/>
    </location>
</feature>
<evidence type="ECO:0000259" key="13">
    <source>
        <dbReference type="PROSITE" id="PS50939"/>
    </source>
</evidence>
<dbReference type="AlphaFoldDB" id="A0A2S5B4E3"/>
<comment type="caution">
    <text evidence="14">The sequence shown here is derived from an EMBL/GenBank/DDBJ whole genome shotgun (WGS) entry which is preliminary data.</text>
</comment>
<dbReference type="GO" id="GO:0046872">
    <property type="term" value="F:metal ion binding"/>
    <property type="evidence" value="ECO:0007669"/>
    <property type="project" value="UniProtKB-KW"/>
</dbReference>
<keyword evidence="6" id="KW-0479">Metal-binding</keyword>
<evidence type="ECO:0000256" key="12">
    <source>
        <dbReference type="SAM" id="Phobius"/>
    </source>
</evidence>
<evidence type="ECO:0000256" key="7">
    <source>
        <dbReference type="ARBA" id="ARBA00022982"/>
    </source>
</evidence>
<evidence type="ECO:0000256" key="8">
    <source>
        <dbReference type="ARBA" id="ARBA00022989"/>
    </source>
</evidence>
<keyword evidence="10 12" id="KW-0472">Membrane</keyword>
<dbReference type="OrthoDB" id="2527180at2759"/>
<dbReference type="Gene3D" id="1.20.120.1770">
    <property type="match status" value="1"/>
</dbReference>
<name>A0A2S5B4E3_9BASI</name>
<evidence type="ECO:0000313" key="15">
    <source>
        <dbReference type="Proteomes" id="UP000237144"/>
    </source>
</evidence>
<evidence type="ECO:0000256" key="10">
    <source>
        <dbReference type="ARBA" id="ARBA00023136"/>
    </source>
</evidence>
<dbReference type="PANTHER" id="PTHR15422">
    <property type="entry name" value="OS05G0565100 PROTEIN"/>
    <property type="match status" value="1"/>
</dbReference>
<feature type="transmembrane region" description="Helical" evidence="12">
    <location>
        <begin position="164"/>
        <end position="180"/>
    </location>
</feature>
<feature type="compositionally biased region" description="Low complexity" evidence="11">
    <location>
        <begin position="496"/>
        <end position="511"/>
    </location>
</feature>
<evidence type="ECO:0000256" key="1">
    <source>
        <dbReference type="ARBA" id="ARBA00001970"/>
    </source>
</evidence>
<feature type="region of interest" description="Disordered" evidence="11">
    <location>
        <begin position="496"/>
        <end position="518"/>
    </location>
</feature>
<feature type="domain" description="Cytochrome b561" evidence="13">
    <location>
        <begin position="37"/>
        <end position="269"/>
    </location>
</feature>
<protein>
    <recommendedName>
        <fullName evidence="13">Cytochrome b561 domain-containing protein</fullName>
    </recommendedName>
</protein>
<dbReference type="InterPro" id="IPR045150">
    <property type="entry name" value="CYB561D1/2"/>
</dbReference>
<sequence>MPASELSRRTTLARERRLHGAQCDLRRRQQLVQLLFFSSLTGALASPLTTGLEPRYDHAALPGASTEAASAVVPSKGYTTLIIIHAVLAFLALQVIAPLAVMVATLGRSWPDSLWFRIHWRMQAYGSWPLLLGSCTLAVIASIIGRKDQDGAAGPLDKHQEMGFTLLGLFILQLFLGYYAHARERAVQTFANQEPSLAQPETERRSANWWHIVLGITILTLGGLQITWGFDEYEMRLGKEVPMWIQIAHFAIAGVPPLVIGPFILVRVFLRLRRGYSFKEAFFGTRKPINDAHHPPRRLFLNRSTYLEGNTAPGDKEKDEIGTSYEKGYGAQGRLRVDSTVSEWPGASTREEYESPIGHGDGSVVGSYFDDGTSSPYDRPLSSVAPVLASASRVKLDEEKASLLSSAAPMGSIRGQPEQAPSSGPSQISYRPASDSPTYPPIVPRSFVPPPVLPPIEPVSSPLRVPSSASTWSRHLPANLAAFSPRLSFMPFGGSSPAAATPTPGATSATGISPTPSGNSGPLIWQTEAPPLVPAMVPSPPPVPPRPSFSSPVTSIATDVAVENVATTQASGDDALSLPLARQASSSAQVEFVDKTDLGPESPSGSLSLEQPALKLEVANPDPPSDHDGTSPLADDSESSRLMDELERELTISTTRSGRSRKAEEDPQPVEPSAQETPSATENEEATRLVREQSGKWLGGGK</sequence>
<feature type="region of interest" description="Disordered" evidence="11">
    <location>
        <begin position="587"/>
        <end position="702"/>
    </location>
</feature>
<evidence type="ECO:0000313" key="14">
    <source>
        <dbReference type="EMBL" id="POY71650.1"/>
    </source>
</evidence>
<keyword evidence="7" id="KW-0249">Electron transport</keyword>
<feature type="transmembrane region" description="Helical" evidence="12">
    <location>
        <begin position="250"/>
        <end position="270"/>
    </location>
</feature>
<feature type="compositionally biased region" description="Basic and acidic residues" evidence="11">
    <location>
        <begin position="638"/>
        <end position="650"/>
    </location>
</feature>
<evidence type="ECO:0000256" key="4">
    <source>
        <dbReference type="ARBA" id="ARBA00022617"/>
    </source>
</evidence>
<keyword evidence="4" id="KW-0349">Heme</keyword>
<evidence type="ECO:0000256" key="9">
    <source>
        <dbReference type="ARBA" id="ARBA00023004"/>
    </source>
</evidence>
<comment type="subcellular location">
    <subcellularLocation>
        <location evidence="2">Membrane</location>
        <topology evidence="2">Multi-pass membrane protein</topology>
    </subcellularLocation>
</comment>
<keyword evidence="5 12" id="KW-0812">Transmembrane</keyword>
<feature type="transmembrane region" description="Helical" evidence="12">
    <location>
        <begin position="34"/>
        <end position="52"/>
    </location>
</feature>
<evidence type="ECO:0000256" key="6">
    <source>
        <dbReference type="ARBA" id="ARBA00022723"/>
    </source>
</evidence>
<organism evidence="14 15">
    <name type="scientific">Rhodotorula taiwanensis</name>
    <dbReference type="NCBI Taxonomy" id="741276"/>
    <lineage>
        <taxon>Eukaryota</taxon>
        <taxon>Fungi</taxon>
        <taxon>Dikarya</taxon>
        <taxon>Basidiomycota</taxon>
        <taxon>Pucciniomycotina</taxon>
        <taxon>Microbotryomycetes</taxon>
        <taxon>Sporidiobolales</taxon>
        <taxon>Sporidiobolaceae</taxon>
        <taxon>Rhodotorula</taxon>
    </lineage>
</organism>
<evidence type="ECO:0000256" key="2">
    <source>
        <dbReference type="ARBA" id="ARBA00004141"/>
    </source>
</evidence>
<feature type="transmembrane region" description="Helical" evidence="12">
    <location>
        <begin position="82"/>
        <end position="104"/>
    </location>
</feature>
<feature type="compositionally biased region" description="Polar residues" evidence="11">
    <location>
        <begin position="419"/>
        <end position="429"/>
    </location>
</feature>